<accession>A0ABV7FIB2</accession>
<comment type="caution">
    <text evidence="1">The sequence shown here is derived from an EMBL/GenBank/DDBJ whole genome shotgun (WGS) entry which is preliminary data.</text>
</comment>
<sequence>MHQRIALHPAPLKGIMPPTCRMHVGTNTSADAFGNALGNSIVGHLSQRPTVSVEEQANLETFGAALLADNTAKLNKNLNSSTNKVVNDAVQKATDIAADQAAENLTGLVATRRAQQDASYEASALASINRDTARISSSLAHANTVYQGVSNLVSTAYENRQTAAISRSQLNAARAARYERGAIAADNTFAAIGASGVDVNASFTAKTAGYTEFRQNRQAKFDQFYGDLNSFERFAFDNGVDFSEFVLETYEAVGNGVEVGIEAGKMVANGADVRLAVGFKNSENFEVKAFAGTDIAGVSHKGRLFENKIASNSNLLQPLKTNVATRFVVDTFGTDGFNPRLDFVQEFDSFKLDTSGLSRRVGFIDSEATFGLRRNLTTLENRASLNIKFELPDAVERFTFGWTPTVSLEFRSK</sequence>
<evidence type="ECO:0000313" key="2">
    <source>
        <dbReference type="Proteomes" id="UP001595478"/>
    </source>
</evidence>
<dbReference type="Proteomes" id="UP001595478">
    <property type="component" value="Unassembled WGS sequence"/>
</dbReference>
<protein>
    <submittedName>
        <fullName evidence="1">Uncharacterized protein</fullName>
    </submittedName>
</protein>
<keyword evidence="2" id="KW-1185">Reference proteome</keyword>
<proteinExistence type="predicted"/>
<dbReference type="RefSeq" id="WP_376918164.1">
    <property type="nucleotide sequence ID" value="NZ_JBHRSW010000004.1"/>
</dbReference>
<dbReference type="EMBL" id="JBHRSW010000004">
    <property type="protein sequence ID" value="MFC3120018.1"/>
    <property type="molecule type" value="Genomic_DNA"/>
</dbReference>
<evidence type="ECO:0000313" key="1">
    <source>
        <dbReference type="EMBL" id="MFC3120018.1"/>
    </source>
</evidence>
<reference evidence="2" key="1">
    <citation type="journal article" date="2019" name="Int. J. Syst. Evol. Microbiol.">
        <title>The Global Catalogue of Microorganisms (GCM) 10K type strain sequencing project: providing services to taxonomists for standard genome sequencing and annotation.</title>
        <authorList>
            <consortium name="The Broad Institute Genomics Platform"/>
            <consortium name="The Broad Institute Genome Sequencing Center for Infectious Disease"/>
            <person name="Wu L."/>
            <person name="Ma J."/>
        </authorList>
    </citation>
    <scope>NUCLEOTIDE SEQUENCE [LARGE SCALE GENOMIC DNA]</scope>
    <source>
        <strain evidence="2">KCTC 52473</strain>
    </source>
</reference>
<gene>
    <name evidence="1" type="ORF">ACFOHL_00110</name>
</gene>
<organism evidence="1 2">
    <name type="scientific">Agaribacter flavus</name>
    <dbReference type="NCBI Taxonomy" id="1902781"/>
    <lineage>
        <taxon>Bacteria</taxon>
        <taxon>Pseudomonadati</taxon>
        <taxon>Pseudomonadota</taxon>
        <taxon>Gammaproteobacteria</taxon>
        <taxon>Alteromonadales</taxon>
        <taxon>Alteromonadaceae</taxon>
        <taxon>Agaribacter</taxon>
    </lineage>
</organism>
<name>A0ABV7FIB2_9ALTE</name>